<comment type="function">
    <text evidence="6">Component of the adaptor protein complex 4 (AP-4). Adaptor protein complexes are vesicle coat components involved both in vesicle formation and cargo selection. They control the vesicular transport of proteins in different trafficking pathways. AP-4 forms a non clathrin-associated coat on vesicles departing the trans-Golgi network (TGN) and may be involved in the targeting of proteins from the trans-Golgi network (TGN) to the endosomal-lysosomal system. It is also involved in protein sorting to the basolateral membrane in epithelial cells and the proper asymmetric localization of somatodendritic proteins in neurons. AP-4 is involved in the recognition and binding of tyrosine-based sorting signals found in the cytoplasmic part of cargos, but may also recognize other types of sorting signal.</text>
</comment>
<name>A0A7M7PRC6_STRPU</name>
<dbReference type="PANTHER" id="PTHR11753">
    <property type="entry name" value="ADAPTOR COMPLEXES SMALL SUBUNIT FAMILY"/>
    <property type="match status" value="1"/>
</dbReference>
<evidence type="ECO:0000256" key="5">
    <source>
        <dbReference type="ARBA" id="ARBA00023136"/>
    </source>
</evidence>
<organism evidence="10 11">
    <name type="scientific">Strongylocentrotus purpuratus</name>
    <name type="common">Purple sea urchin</name>
    <dbReference type="NCBI Taxonomy" id="7668"/>
    <lineage>
        <taxon>Eukaryota</taxon>
        <taxon>Metazoa</taxon>
        <taxon>Echinodermata</taxon>
        <taxon>Eleutherozoa</taxon>
        <taxon>Echinozoa</taxon>
        <taxon>Echinoidea</taxon>
        <taxon>Euechinoidea</taxon>
        <taxon>Echinacea</taxon>
        <taxon>Camarodonta</taxon>
        <taxon>Echinidea</taxon>
        <taxon>Strongylocentrotidae</taxon>
        <taxon>Strongylocentrotus</taxon>
    </lineage>
</organism>
<keyword evidence="5 8" id="KW-0472">Membrane</keyword>
<comment type="subunit">
    <text evidence="7">Adaptor protein complex 4 (AP-4) is a heterotetramer composed of two large adaptins (epsilon-type subunit AP4E1 and beta-type subunit AP4B1), a medium adaptin (mu-type subunit AP4M1) and a small adaptin (sigma-type AP4S1).</text>
</comment>
<comment type="subcellular location">
    <subcellularLocation>
        <location evidence="1">Endomembrane system</location>
    </subcellularLocation>
</comment>
<dbReference type="InParanoid" id="A0A7M7PRC6"/>
<evidence type="ECO:0000256" key="2">
    <source>
        <dbReference type="ARBA" id="ARBA00006972"/>
    </source>
</evidence>
<dbReference type="KEGG" id="spu:100892769"/>
<evidence type="ECO:0000256" key="8">
    <source>
        <dbReference type="PIRNR" id="PIRNR015588"/>
    </source>
</evidence>
<keyword evidence="3 8" id="KW-0813">Transport</keyword>
<dbReference type="GO" id="GO:0012505">
    <property type="term" value="C:endomembrane system"/>
    <property type="evidence" value="ECO:0007669"/>
    <property type="project" value="UniProtKB-SubCell"/>
</dbReference>
<keyword evidence="4 8" id="KW-0653">Protein transport</keyword>
<evidence type="ECO:0000259" key="9">
    <source>
        <dbReference type="Pfam" id="PF01217"/>
    </source>
</evidence>
<protein>
    <recommendedName>
        <fullName evidence="8">AP complex subunit sigma</fullName>
    </recommendedName>
</protein>
<dbReference type="FunFam" id="3.30.450.60:FF:000010">
    <property type="entry name" value="AP complex subunit sigma"/>
    <property type="match status" value="1"/>
</dbReference>
<dbReference type="OMA" id="YVRNQAW"/>
<evidence type="ECO:0000256" key="7">
    <source>
        <dbReference type="ARBA" id="ARBA00062526"/>
    </source>
</evidence>
<comment type="similarity">
    <text evidence="2 8">Belongs to the adaptor complexes small subunit family.</text>
</comment>
<feature type="domain" description="AP complex mu/sigma subunit" evidence="9">
    <location>
        <begin position="1"/>
        <end position="142"/>
    </location>
</feature>
<dbReference type="Gene3D" id="3.30.450.60">
    <property type="match status" value="1"/>
</dbReference>
<dbReference type="Pfam" id="PF01217">
    <property type="entry name" value="Clat_adaptor_s"/>
    <property type="match status" value="1"/>
</dbReference>
<dbReference type="AlphaFoldDB" id="A0A7M7PRC6"/>
<dbReference type="PIRSF" id="PIRSF015588">
    <property type="entry name" value="AP_complex_sigma"/>
    <property type="match status" value="1"/>
</dbReference>
<evidence type="ECO:0000313" key="10">
    <source>
        <dbReference type="EnsemblMetazoa" id="XP_030854590"/>
    </source>
</evidence>
<dbReference type="RefSeq" id="XP_030854590.1">
    <property type="nucleotide sequence ID" value="XM_030998730.1"/>
</dbReference>
<evidence type="ECO:0000256" key="6">
    <source>
        <dbReference type="ARBA" id="ARBA00053594"/>
    </source>
</evidence>
<evidence type="ECO:0000256" key="3">
    <source>
        <dbReference type="ARBA" id="ARBA00022448"/>
    </source>
</evidence>
<keyword evidence="11" id="KW-1185">Reference proteome</keyword>
<dbReference type="InterPro" id="IPR016635">
    <property type="entry name" value="AP_complex_ssu"/>
</dbReference>
<dbReference type="EnsemblMetazoa" id="XM_030998730">
    <property type="protein sequence ID" value="XP_030854590"/>
    <property type="gene ID" value="LOC100892769"/>
</dbReference>
<evidence type="ECO:0000256" key="1">
    <source>
        <dbReference type="ARBA" id="ARBA00004308"/>
    </source>
</evidence>
<dbReference type="OrthoDB" id="371463at2759"/>
<dbReference type="GO" id="GO:0006886">
    <property type="term" value="P:intracellular protein transport"/>
    <property type="evidence" value="ECO:0007669"/>
    <property type="project" value="UniProtKB-UniRule"/>
</dbReference>
<proteinExistence type="inferred from homology"/>
<dbReference type="GeneID" id="100892769"/>
<dbReference type="InterPro" id="IPR022775">
    <property type="entry name" value="AP_mu_sigma_su"/>
</dbReference>
<dbReference type="SUPFAM" id="SSF64356">
    <property type="entry name" value="SNARE-like"/>
    <property type="match status" value="1"/>
</dbReference>
<sequence length="144" mass="16910">MIKFVLMISKSGRTCFARYFEDGQLKAKDRVLLESDLIRTILARKTKGCSFFDYQDLKIIFRQFASVFIICGVDEEENEIGILEFIQLFVEILDSYFPKVSDFDVMFNLEKVHIILEEMLSNGYITETRKSHILSQLRLMDSNR</sequence>
<reference evidence="11" key="1">
    <citation type="submission" date="2015-02" db="EMBL/GenBank/DDBJ databases">
        <title>Genome sequencing for Strongylocentrotus purpuratus.</title>
        <authorList>
            <person name="Murali S."/>
            <person name="Liu Y."/>
            <person name="Vee V."/>
            <person name="English A."/>
            <person name="Wang M."/>
            <person name="Skinner E."/>
            <person name="Han Y."/>
            <person name="Muzny D.M."/>
            <person name="Worley K.C."/>
            <person name="Gibbs R.A."/>
        </authorList>
    </citation>
    <scope>NUCLEOTIDE SEQUENCE</scope>
</reference>
<evidence type="ECO:0000256" key="4">
    <source>
        <dbReference type="ARBA" id="ARBA00022927"/>
    </source>
</evidence>
<evidence type="ECO:0000313" key="11">
    <source>
        <dbReference type="Proteomes" id="UP000007110"/>
    </source>
</evidence>
<accession>A0A7M7PRC6</accession>
<dbReference type="Proteomes" id="UP000007110">
    <property type="component" value="Unassembled WGS sequence"/>
</dbReference>
<dbReference type="GO" id="GO:0005737">
    <property type="term" value="C:cytoplasm"/>
    <property type="evidence" value="ECO:0007669"/>
    <property type="project" value="UniProtKB-ARBA"/>
</dbReference>
<dbReference type="InterPro" id="IPR011012">
    <property type="entry name" value="Longin-like_dom_sf"/>
</dbReference>
<dbReference type="GO" id="GO:0016192">
    <property type="term" value="P:vesicle-mediated transport"/>
    <property type="evidence" value="ECO:0000318"/>
    <property type="project" value="GO_Central"/>
</dbReference>
<reference evidence="10" key="2">
    <citation type="submission" date="2021-01" db="UniProtKB">
        <authorList>
            <consortium name="EnsemblMetazoa"/>
        </authorList>
    </citation>
    <scope>IDENTIFICATION</scope>
</reference>